<dbReference type="PANTHER" id="PTHR45774:SF4">
    <property type="entry name" value="AXUNDEAD, ISOFORM F"/>
    <property type="match status" value="1"/>
</dbReference>
<accession>A0A811TZF7</accession>
<dbReference type="InterPro" id="IPR000210">
    <property type="entry name" value="BTB/POZ_dom"/>
</dbReference>
<dbReference type="KEGG" id="ccat:101462436"/>
<dbReference type="GO" id="GO:0022008">
    <property type="term" value="P:neurogenesis"/>
    <property type="evidence" value="ECO:0007669"/>
    <property type="project" value="TreeGrafter"/>
</dbReference>
<dbReference type="Pfam" id="PF00651">
    <property type="entry name" value="BTB"/>
    <property type="match status" value="1"/>
</dbReference>
<dbReference type="InterPro" id="IPR011333">
    <property type="entry name" value="SKP1/BTB/POZ_sf"/>
</dbReference>
<dbReference type="OrthoDB" id="624345at2759"/>
<dbReference type="CDD" id="cd18186">
    <property type="entry name" value="BTB_POZ_ZBTB_KLHL-like"/>
    <property type="match status" value="1"/>
</dbReference>
<dbReference type="SMART" id="SM00225">
    <property type="entry name" value="BTB"/>
    <property type="match status" value="1"/>
</dbReference>
<feature type="domain" description="BTB" evidence="1">
    <location>
        <begin position="23"/>
        <end position="94"/>
    </location>
</feature>
<dbReference type="SUPFAM" id="SSF54695">
    <property type="entry name" value="POZ domain"/>
    <property type="match status" value="1"/>
</dbReference>
<dbReference type="GO" id="GO:0005829">
    <property type="term" value="C:cytosol"/>
    <property type="evidence" value="ECO:0007669"/>
    <property type="project" value="TreeGrafter"/>
</dbReference>
<protein>
    <submittedName>
        <fullName evidence="2">(Mediterranean fruit fly) hypothetical protein</fullName>
    </submittedName>
</protein>
<name>A0A811TZF7_CERCA</name>
<organism evidence="2 3">
    <name type="scientific">Ceratitis capitata</name>
    <name type="common">Mediterranean fruit fly</name>
    <name type="synonym">Tephritis capitata</name>
    <dbReference type="NCBI Taxonomy" id="7213"/>
    <lineage>
        <taxon>Eukaryota</taxon>
        <taxon>Metazoa</taxon>
        <taxon>Ecdysozoa</taxon>
        <taxon>Arthropoda</taxon>
        <taxon>Hexapoda</taxon>
        <taxon>Insecta</taxon>
        <taxon>Pterygota</taxon>
        <taxon>Neoptera</taxon>
        <taxon>Endopterygota</taxon>
        <taxon>Diptera</taxon>
        <taxon>Brachycera</taxon>
        <taxon>Muscomorpha</taxon>
        <taxon>Tephritoidea</taxon>
        <taxon>Tephritidae</taxon>
        <taxon>Ceratitis</taxon>
        <taxon>Ceratitis</taxon>
    </lineage>
</organism>
<evidence type="ECO:0000313" key="3">
    <source>
        <dbReference type="Proteomes" id="UP000606786"/>
    </source>
</evidence>
<dbReference type="AlphaFoldDB" id="A0A811TZF7"/>
<keyword evidence="3" id="KW-1185">Reference proteome</keyword>
<evidence type="ECO:0000313" key="2">
    <source>
        <dbReference type="EMBL" id="CAD6991528.1"/>
    </source>
</evidence>
<dbReference type="Proteomes" id="UP000606786">
    <property type="component" value="Unassembled WGS sequence"/>
</dbReference>
<dbReference type="Gene3D" id="3.30.710.10">
    <property type="entry name" value="Potassium Channel Kv1.1, Chain A"/>
    <property type="match status" value="1"/>
</dbReference>
<sequence length="253" mass="29891">MFCKRMPSSKERRMRLLQDDHLSDCQFLVGDPACEEPRLFHCHKMILATASEVFERMFYSEFDIVGPIRITEVGPKSFEHFLRYVYIYEIESEQLLPSTSTISELFYLADKYMMQDLIDEIVEYLKCKHNWTSDDVWLIFDLACLHENLPLILLCYEKLLKNTILLLINDGFYQLNVNHLKRLVIFLSKQPQISTNLIFKYLEEYGRRNALHKNRKSEKFHKLVDAACHLDFNKLSIIDLESGPGASYIFNNQ</sequence>
<proteinExistence type="predicted"/>
<gene>
    <name evidence="2" type="ORF">CCAP1982_LOCUS447</name>
</gene>
<dbReference type="PROSITE" id="PS50097">
    <property type="entry name" value="BTB"/>
    <property type="match status" value="1"/>
</dbReference>
<comment type="caution">
    <text evidence="2">The sequence shown here is derived from an EMBL/GenBank/DDBJ whole genome shotgun (WGS) entry which is preliminary data.</text>
</comment>
<reference evidence="2" key="1">
    <citation type="submission" date="2020-11" db="EMBL/GenBank/DDBJ databases">
        <authorList>
            <person name="Whitehead M."/>
        </authorList>
    </citation>
    <scope>NUCLEOTIDE SEQUENCE</scope>
    <source>
        <strain evidence="2">EGII</strain>
    </source>
</reference>
<evidence type="ECO:0000259" key="1">
    <source>
        <dbReference type="PROSITE" id="PS50097"/>
    </source>
</evidence>
<dbReference type="EMBL" id="CAJHJT010000001">
    <property type="protein sequence ID" value="CAD6991528.1"/>
    <property type="molecule type" value="Genomic_DNA"/>
</dbReference>
<dbReference type="PANTHER" id="PTHR45774">
    <property type="entry name" value="BTB/POZ DOMAIN-CONTAINING"/>
    <property type="match status" value="1"/>
</dbReference>